<dbReference type="EMBL" id="BMYZ01000003">
    <property type="protein sequence ID" value="GGY84643.1"/>
    <property type="molecule type" value="Genomic_DNA"/>
</dbReference>
<dbReference type="RefSeq" id="WP_189420424.1">
    <property type="nucleotide sequence ID" value="NZ_BMYZ01000003.1"/>
</dbReference>
<protein>
    <recommendedName>
        <fullName evidence="3">Glycoside hydrolase family 65</fullName>
    </recommendedName>
</protein>
<sequence length="690" mass="78461">MLSWNTNADAINRQKIVSAFSPAVKSVDMKSPFTLGNGKFAFTADVTGFQSFGDEYFSAGFPLETKARWAWHNKGSNVHQLAEADEEYQAYERTIKFPTQTNTPAAQWLRQNPHDLPLGQISLLLDGQKVDPNKISNINQQLDLWNGKLTSRYELTNQPVLVTSAAHANRDAVAFQLKSPLNKNARLTVQFRFPRGYDFAVKNTPNMDWLRDDEHSTRIIKESKQQLVLERKVDDEVFSIVVQWKGQASLRQLSAHNIELTPASNKESFEFTVEYVESVNAKIKSLAFADTAQSAKHFWQGYWKSGAFVDLTQNTDSQATELQRRILLSQYVLATQARANIPTQETGLTASSWYGKFHTEMAWLSYSHWILWNRSESAQPIFDWYLKHLDVARDIAKKRGLEGARWPKMVGPEGRESPGGNALIIWNQPHAIHLAELLFTKSGNKNSRDKVMQKYAALVEETAQAMSSMLTWDKVKNRFELNAPIWIAQEIYTPTQSRNPTYELAYWRYGLEIAQAWRVRQGLPVNAQWQKQLELLSALPIKDGKYVAMESIPDTFDNAASREDHPSMLAPTAFFNDAHVDQKVMNNTLDAVLKHWAFDTKIWGWDYPMLAMTAARLNRPEQAVQLLLKDSKNNYYLNNGHCPQVGADLAVYLPANASLLSAVAIMLEKNPQTGDYTGFPKTWNIRSEGF</sequence>
<evidence type="ECO:0000313" key="1">
    <source>
        <dbReference type="EMBL" id="GGY84643.1"/>
    </source>
</evidence>
<accession>A0ABQ3B9G8</accession>
<dbReference type="Proteomes" id="UP000619761">
    <property type="component" value="Unassembled WGS sequence"/>
</dbReference>
<dbReference type="SUPFAM" id="SSF48208">
    <property type="entry name" value="Six-hairpin glycosidases"/>
    <property type="match status" value="1"/>
</dbReference>
<proteinExistence type="predicted"/>
<dbReference type="InterPro" id="IPR012341">
    <property type="entry name" value="6hp_glycosidase-like_sf"/>
</dbReference>
<name>A0ABQ3B9G8_9GAMM</name>
<dbReference type="Gene3D" id="1.50.10.10">
    <property type="match status" value="1"/>
</dbReference>
<evidence type="ECO:0008006" key="3">
    <source>
        <dbReference type="Google" id="ProtNLM"/>
    </source>
</evidence>
<evidence type="ECO:0000313" key="2">
    <source>
        <dbReference type="Proteomes" id="UP000619761"/>
    </source>
</evidence>
<gene>
    <name evidence="1" type="ORF">GCM10011613_32040</name>
</gene>
<keyword evidence="2" id="KW-1185">Reference proteome</keyword>
<reference evidence="2" key="1">
    <citation type="journal article" date="2019" name="Int. J. Syst. Evol. Microbiol.">
        <title>The Global Catalogue of Microorganisms (GCM) 10K type strain sequencing project: providing services to taxonomists for standard genome sequencing and annotation.</title>
        <authorList>
            <consortium name="The Broad Institute Genomics Platform"/>
            <consortium name="The Broad Institute Genome Sequencing Center for Infectious Disease"/>
            <person name="Wu L."/>
            <person name="Ma J."/>
        </authorList>
    </citation>
    <scope>NUCLEOTIDE SEQUENCE [LARGE SCALE GENOMIC DNA]</scope>
    <source>
        <strain evidence="2">KCTC 32239</strain>
    </source>
</reference>
<comment type="caution">
    <text evidence="1">The sequence shown here is derived from an EMBL/GenBank/DDBJ whole genome shotgun (WGS) entry which is preliminary data.</text>
</comment>
<dbReference type="InterPro" id="IPR008928">
    <property type="entry name" value="6-hairpin_glycosidase_sf"/>
</dbReference>
<organism evidence="1 2">
    <name type="scientific">Cellvibrio zantedeschiae</name>
    <dbReference type="NCBI Taxonomy" id="1237077"/>
    <lineage>
        <taxon>Bacteria</taxon>
        <taxon>Pseudomonadati</taxon>
        <taxon>Pseudomonadota</taxon>
        <taxon>Gammaproteobacteria</taxon>
        <taxon>Cellvibrionales</taxon>
        <taxon>Cellvibrionaceae</taxon>
        <taxon>Cellvibrio</taxon>
    </lineage>
</organism>